<dbReference type="Pfam" id="PF00932">
    <property type="entry name" value="LTD"/>
    <property type="match status" value="1"/>
</dbReference>
<feature type="compositionally biased region" description="Low complexity" evidence="2">
    <location>
        <begin position="161"/>
        <end position="171"/>
    </location>
</feature>
<dbReference type="GO" id="GO:0008768">
    <property type="term" value="F:UDP-sugar diphosphatase activity"/>
    <property type="evidence" value="ECO:0007669"/>
    <property type="project" value="TreeGrafter"/>
</dbReference>
<evidence type="ECO:0000256" key="3">
    <source>
        <dbReference type="SAM" id="Phobius"/>
    </source>
</evidence>
<dbReference type="PROSITE" id="PS51841">
    <property type="entry name" value="LTD"/>
    <property type="match status" value="1"/>
</dbReference>
<dbReference type="GO" id="GO:0008253">
    <property type="term" value="F:5'-nucleotidase activity"/>
    <property type="evidence" value="ECO:0007669"/>
    <property type="project" value="TreeGrafter"/>
</dbReference>
<dbReference type="Gene3D" id="3.60.21.10">
    <property type="match status" value="1"/>
</dbReference>
<evidence type="ECO:0000313" key="6">
    <source>
        <dbReference type="EMBL" id="OIN65293.1"/>
    </source>
</evidence>
<evidence type="ECO:0000256" key="1">
    <source>
        <dbReference type="ARBA" id="ARBA00022729"/>
    </source>
</evidence>
<keyword evidence="3" id="KW-1133">Transmembrane helix</keyword>
<feature type="domain" description="LTD" evidence="5">
    <location>
        <begin position="42"/>
        <end position="168"/>
    </location>
</feature>
<feature type="region of interest" description="Disordered" evidence="2">
    <location>
        <begin position="1248"/>
        <end position="1277"/>
    </location>
</feature>
<dbReference type="SUPFAM" id="SSF56300">
    <property type="entry name" value="Metallo-dependent phosphatases"/>
    <property type="match status" value="1"/>
</dbReference>
<proteinExistence type="predicted"/>
<dbReference type="SUPFAM" id="SSF55816">
    <property type="entry name" value="5'-nucleotidase (syn. UDP-sugar hydrolase), C-terminal domain"/>
    <property type="match status" value="1"/>
</dbReference>
<dbReference type="Gene3D" id="2.60.40.1260">
    <property type="entry name" value="Lamin Tail domain"/>
    <property type="match status" value="1"/>
</dbReference>
<dbReference type="GO" id="GO:0009166">
    <property type="term" value="P:nucleotide catabolic process"/>
    <property type="evidence" value="ECO:0007669"/>
    <property type="project" value="InterPro"/>
</dbReference>
<dbReference type="GO" id="GO:0030288">
    <property type="term" value="C:outer membrane-bounded periplasmic space"/>
    <property type="evidence" value="ECO:0007669"/>
    <property type="project" value="TreeGrafter"/>
</dbReference>
<organism evidence="6 7">
    <name type="scientific">Bifidobacterium longum subsp. suis</name>
    <dbReference type="NCBI Taxonomy" id="1695"/>
    <lineage>
        <taxon>Bacteria</taxon>
        <taxon>Bacillati</taxon>
        <taxon>Actinomycetota</taxon>
        <taxon>Actinomycetes</taxon>
        <taxon>Bifidobacteriales</taxon>
        <taxon>Bifidobacteriaceae</taxon>
        <taxon>Bifidobacterium</taxon>
    </lineage>
</organism>
<dbReference type="PANTHER" id="PTHR11575">
    <property type="entry name" value="5'-NUCLEOTIDASE-RELATED"/>
    <property type="match status" value="1"/>
</dbReference>
<sequence length="1311" mass="138477">MFHTNNFTAMSRRAIALLTAAVTLSSIALIGVPAAAADEQQATAEQNTAAKPSVIINEVYAGNTKAAGDPDSKRCDWVELKNTGSTDVDVKGWGIYDSGKKAKKHYTIGTSEVTNTDTVIKAGGYLVAYIDPDKAEPGLGSDADEAYLTTTSGDFTDSDVVDSTSWNTDTTGVKKMSDSQSWSRKDDGTFALSDTPTPGAQNVFDDPTPTPPAGETMTVDAWSGLADVTTVDAEGEFGAKGQGGDHTDGNLSGLVYEAGKDGKQGVLWAADNDLNPTLGNTADKGPGSINKFVYQNGTWQQDPTDGWTFTNNGQTKGGKQLHFKDGKGGVDSEGITLINGDSSKGIFIGAERDNENKNVPRPSILQYDVTAKTTDANGDGAQELTATHEWNLIAALTQFGVTLGHGADANLGVEGIAFIPDSVLTANGFQSNLDPKNVMTYDPDGFGNDFGGLFFAALEKTGHIYAFALQTVNDEDLVHPVADIDLPQSAVNTGYDGPRDLTWDAEHNQLLAQSDNDANTGAKIGTYEFKNGVLQLTKLTDTPDEIRTQNTEGFAITPDTEATKVVNGKVYKPVFWADDGVTNGHSLRMGYMATNQPVPASTTINLLNFNDFHGRIDKNLTVPFAATIEQLKGEYPDSSLLLSAGDSIGASLFNSSVQQDQPTIDVLNALGVKASAVGNHEFDQGYADLTDRVIGKEGARNAQWDYLGANVYKKGTTTPALPEYSIQEVNGVKVGIIGAVTQETGTLVAPGGVKDIEFGDPVEAVNRVAKQLTDGDESNGEADVIVAEYHEGAASNEDDATAKPTLDEQKAASPVFQKIVDDTDAAVNVIFTAHTHMKYSYTDPAHNNRPIIQTGSYAANIGQVVLTYNTATGAVSYDKSGNTAVQVASQPADKNDPHYNDYAEYNDGLLAAANPTVAKVRDIVYQALKVADEKGGEKVGKVSADITTAFKDGKRDDRASESTMGNLVADALLDSLKSEDRGAAEIGVVNPGGLRAEFCKSGTNDACTLDADGNITYAQANAVLPFLNNLWTTTLTGAQFKEALEQQWQTNADGSTPSRAYLQLGLSHNVSYTYDPDAAQGHHITSVTVNGEPLDLKRNYRIGSFSFLLEGGDNFRAFAQGTNTKDTGLVDRDAWIDYLKDNNPVAPRYDRRAVAVTGIPTGAVKAGGSFTLHFSKLTLTSLGVPDETKLTATIGEQVVGEAQVANGDTSELKVMIPAGTKTGDISLTVTGATNKTTVALPVAVTGVSTGTDDKDNGNHSGSVNANGSTKPQQTEHTANTGASVALVVVLATLFAAGGVTIVVKRHDVARK</sequence>
<dbReference type="InterPro" id="IPR008334">
    <property type="entry name" value="5'-Nucleotdase_C"/>
</dbReference>
<feature type="transmembrane region" description="Helical" evidence="3">
    <location>
        <begin position="1282"/>
        <end position="1303"/>
    </location>
</feature>
<protein>
    <submittedName>
        <fullName evidence="6">Nuclease</fullName>
    </submittedName>
</protein>
<dbReference type="Pfam" id="PF02872">
    <property type="entry name" value="5_nucleotid_C"/>
    <property type="match status" value="1"/>
</dbReference>
<dbReference type="InterPro" id="IPR001322">
    <property type="entry name" value="Lamin_tail_dom"/>
</dbReference>
<dbReference type="RefSeq" id="WP_071474311.1">
    <property type="nucleotide sequence ID" value="NZ_MOAE01000003.1"/>
</dbReference>
<dbReference type="Proteomes" id="UP000181801">
    <property type="component" value="Unassembled WGS sequence"/>
</dbReference>
<reference evidence="6 7" key="1">
    <citation type="journal article" date="2016" name="BMC Microbiol.">
        <title>Fucosyllactose and L-fucose utilization of infant Bifidobacterium longum and Bifidobacterium kashiwanohense.</title>
        <authorList>
            <person name="Bunesova V."/>
            <person name="Lacroix C."/>
            <person name="Schwab C."/>
        </authorList>
    </citation>
    <scope>NUCLEOTIDE SEQUENCE [LARGE SCALE GENOMIC DNA]</scope>
    <source>
        <strain evidence="6 7">BSM11-5</strain>
    </source>
</reference>
<feature type="region of interest" description="Disordered" evidence="2">
    <location>
        <begin position="161"/>
        <end position="215"/>
    </location>
</feature>
<dbReference type="InterPro" id="IPR036907">
    <property type="entry name" value="5'-Nucleotdase_C_sf"/>
</dbReference>
<keyword evidence="3" id="KW-0472">Membrane</keyword>
<dbReference type="PANTHER" id="PTHR11575:SF24">
    <property type="entry name" value="5'-NUCLEOTIDASE"/>
    <property type="match status" value="1"/>
</dbReference>
<dbReference type="SUPFAM" id="SSF74853">
    <property type="entry name" value="Lamin A/C globular tail domain"/>
    <property type="match status" value="1"/>
</dbReference>
<dbReference type="PRINTS" id="PR01607">
    <property type="entry name" value="APYRASEFAMLY"/>
</dbReference>
<feature type="chain" id="PRO_5010327880" evidence="4">
    <location>
        <begin position="37"/>
        <end position="1311"/>
    </location>
</feature>
<name>A0A1S2W2T8_BIFLN</name>
<dbReference type="InterPro" id="IPR036415">
    <property type="entry name" value="Lamin_tail_dom_sf"/>
</dbReference>
<dbReference type="InterPro" id="IPR004843">
    <property type="entry name" value="Calcineurin-like_PHP"/>
</dbReference>
<dbReference type="EMBL" id="MOAE01000003">
    <property type="protein sequence ID" value="OIN65293.1"/>
    <property type="molecule type" value="Genomic_DNA"/>
</dbReference>
<dbReference type="InterPro" id="IPR006179">
    <property type="entry name" value="5_nucleotidase/apyrase"/>
</dbReference>
<comment type="caution">
    <text evidence="6">The sequence shown here is derived from an EMBL/GenBank/DDBJ whole genome shotgun (WGS) entry which is preliminary data.</text>
</comment>
<keyword evidence="1 4" id="KW-0732">Signal</keyword>
<feature type="signal peptide" evidence="4">
    <location>
        <begin position="1"/>
        <end position="36"/>
    </location>
</feature>
<evidence type="ECO:0000256" key="4">
    <source>
        <dbReference type="SAM" id="SignalP"/>
    </source>
</evidence>
<dbReference type="Pfam" id="PF00149">
    <property type="entry name" value="Metallophos"/>
    <property type="match status" value="1"/>
</dbReference>
<dbReference type="InterPro" id="IPR029052">
    <property type="entry name" value="Metallo-depent_PP-like"/>
</dbReference>
<feature type="compositionally biased region" description="Polar residues" evidence="2">
    <location>
        <begin position="1258"/>
        <end position="1277"/>
    </location>
</feature>
<dbReference type="Gene3D" id="3.90.780.10">
    <property type="entry name" value="5'-Nucleotidase, C-terminal domain"/>
    <property type="match status" value="1"/>
</dbReference>
<gene>
    <name evidence="6" type="ORF">BFS26_00780</name>
</gene>
<accession>A0A1S2W2T8</accession>
<keyword evidence="3" id="KW-0812">Transmembrane</keyword>
<evidence type="ECO:0000259" key="5">
    <source>
        <dbReference type="PROSITE" id="PS51841"/>
    </source>
</evidence>
<evidence type="ECO:0000256" key="2">
    <source>
        <dbReference type="SAM" id="MobiDB-lite"/>
    </source>
</evidence>
<evidence type="ECO:0000313" key="7">
    <source>
        <dbReference type="Proteomes" id="UP000181801"/>
    </source>
</evidence>